<name>A0A9D4UEL9_ADICA</name>
<dbReference type="Proteomes" id="UP000886520">
    <property type="component" value="Chromosome 18"/>
</dbReference>
<evidence type="ECO:0000256" key="2">
    <source>
        <dbReference type="SAM" id="MobiDB-lite"/>
    </source>
</evidence>
<dbReference type="EMBL" id="JABFUD020000018">
    <property type="protein sequence ID" value="KAI5066063.1"/>
    <property type="molecule type" value="Genomic_DNA"/>
</dbReference>
<feature type="compositionally biased region" description="Low complexity" evidence="2">
    <location>
        <begin position="178"/>
        <end position="197"/>
    </location>
</feature>
<dbReference type="AlphaFoldDB" id="A0A9D4UEL9"/>
<reference evidence="3" key="1">
    <citation type="submission" date="2021-01" db="EMBL/GenBank/DDBJ databases">
        <title>Adiantum capillus-veneris genome.</title>
        <authorList>
            <person name="Fang Y."/>
            <person name="Liao Q."/>
        </authorList>
    </citation>
    <scope>NUCLEOTIDE SEQUENCE</scope>
    <source>
        <strain evidence="3">H3</strain>
        <tissue evidence="3">Leaf</tissue>
    </source>
</reference>
<evidence type="ECO:0000313" key="4">
    <source>
        <dbReference type="Proteomes" id="UP000886520"/>
    </source>
</evidence>
<feature type="coiled-coil region" evidence="1">
    <location>
        <begin position="72"/>
        <end position="99"/>
    </location>
</feature>
<accession>A0A9D4UEL9</accession>
<keyword evidence="1" id="KW-0175">Coiled coil</keyword>
<sequence>MGELVFPTSHALLFVSFPRIARLEHLEKLVYCRANMRLVRSYHSLGQPKQVDATELKMVDDPRPEEVDRQIRDEHEQILRELHRELESVDRRVTRSRARALSLPLRTVGGDLDTVRRESIRRGKLPIRSIRRRANEAVRLIHAEIADMLEEACGAEVLVPELTYAEPDPEFDEEGNVLDDGGLLSTDDSSSASDTDF</sequence>
<feature type="region of interest" description="Disordered" evidence="2">
    <location>
        <begin position="164"/>
        <end position="197"/>
    </location>
</feature>
<organism evidence="3 4">
    <name type="scientific">Adiantum capillus-veneris</name>
    <name type="common">Maidenhair fern</name>
    <dbReference type="NCBI Taxonomy" id="13818"/>
    <lineage>
        <taxon>Eukaryota</taxon>
        <taxon>Viridiplantae</taxon>
        <taxon>Streptophyta</taxon>
        <taxon>Embryophyta</taxon>
        <taxon>Tracheophyta</taxon>
        <taxon>Polypodiopsida</taxon>
        <taxon>Polypodiidae</taxon>
        <taxon>Polypodiales</taxon>
        <taxon>Pteridineae</taxon>
        <taxon>Pteridaceae</taxon>
        <taxon>Vittarioideae</taxon>
        <taxon>Adiantum</taxon>
    </lineage>
</organism>
<gene>
    <name evidence="3" type="ORF">GOP47_0018687</name>
</gene>
<feature type="compositionally biased region" description="Acidic residues" evidence="2">
    <location>
        <begin position="167"/>
        <end position="177"/>
    </location>
</feature>
<evidence type="ECO:0000313" key="3">
    <source>
        <dbReference type="EMBL" id="KAI5066063.1"/>
    </source>
</evidence>
<keyword evidence="4" id="KW-1185">Reference proteome</keyword>
<protein>
    <submittedName>
        <fullName evidence="3">Uncharacterized protein</fullName>
    </submittedName>
</protein>
<comment type="caution">
    <text evidence="3">The sequence shown here is derived from an EMBL/GenBank/DDBJ whole genome shotgun (WGS) entry which is preliminary data.</text>
</comment>
<dbReference type="OrthoDB" id="2000766at2759"/>
<evidence type="ECO:0000256" key="1">
    <source>
        <dbReference type="SAM" id="Coils"/>
    </source>
</evidence>
<proteinExistence type="predicted"/>